<organism evidence="1 2">
    <name type="scientific">Aspergillus sclerotioniger CBS 115572</name>
    <dbReference type="NCBI Taxonomy" id="1450535"/>
    <lineage>
        <taxon>Eukaryota</taxon>
        <taxon>Fungi</taxon>
        <taxon>Dikarya</taxon>
        <taxon>Ascomycota</taxon>
        <taxon>Pezizomycotina</taxon>
        <taxon>Eurotiomycetes</taxon>
        <taxon>Eurotiomycetidae</taxon>
        <taxon>Eurotiales</taxon>
        <taxon>Aspergillaceae</taxon>
        <taxon>Aspergillus</taxon>
        <taxon>Aspergillus subgen. Circumdati</taxon>
    </lineage>
</organism>
<dbReference type="RefSeq" id="XP_025465361.1">
    <property type="nucleotide sequence ID" value="XM_025613375.1"/>
</dbReference>
<dbReference type="AlphaFoldDB" id="A0A317W468"/>
<reference evidence="1 2" key="1">
    <citation type="submission" date="2016-12" db="EMBL/GenBank/DDBJ databases">
        <title>The genomes of Aspergillus section Nigri reveals drivers in fungal speciation.</title>
        <authorList>
            <consortium name="DOE Joint Genome Institute"/>
            <person name="Vesth T.C."/>
            <person name="Nybo J."/>
            <person name="Theobald S."/>
            <person name="Brandl J."/>
            <person name="Frisvad J.C."/>
            <person name="Nielsen K.F."/>
            <person name="Lyhne E.K."/>
            <person name="Kogle M.E."/>
            <person name="Kuo A."/>
            <person name="Riley R."/>
            <person name="Clum A."/>
            <person name="Nolan M."/>
            <person name="Lipzen A."/>
            <person name="Salamov A."/>
            <person name="Henrissat B."/>
            <person name="Wiebenga A."/>
            <person name="De Vries R.P."/>
            <person name="Grigoriev I.V."/>
            <person name="Mortensen U.H."/>
            <person name="Andersen M.R."/>
            <person name="Baker S.E."/>
        </authorList>
    </citation>
    <scope>NUCLEOTIDE SEQUENCE [LARGE SCALE GENOMIC DNA]</scope>
    <source>
        <strain evidence="1 2">CBS 115572</strain>
    </source>
</reference>
<sequence>MAHILLLPPEILHLIYLTLRNIDDALHLARCCKQLNHIFEYRRLAILKHIIVRCQFQHSIHANAQQQFADHNVHDPSLCYRVRLHDAISREMFTTPDPWDVGQRRAIIRRCLESTKSTSPVTWTEIVWDTVVRWGAMRVLFDLYCDASVQDSYCQSTYLYELDDNEEAVAVDDGGPLLRLSGSACSRFRALDGKQKQRAYERFYKALTTYWAKFKKLWFTRTDAYRNSEHAAEAIESMVTLMVYEPDSRSVQERLDILEVADFVSTFLGRKALQMMSSADWVAARGYDLYYDMGFTPEINWVISRRVILDHSRPGNIIELVLASQWASHGHWPLDRAAYLDRLGVMDLNHDYEDGGTMEKEMPRLVHLLEESVEQGLVGLMMASHANLLAHPEDILIRVARDWVRYRHGAWSLGARGQLFFRNEESPDELEQRIRTTAPRLGYESASRCYGPYYEIRMMI</sequence>
<keyword evidence="2" id="KW-1185">Reference proteome</keyword>
<accession>A0A317W468</accession>
<name>A0A317W468_9EURO</name>
<dbReference type="Proteomes" id="UP000246702">
    <property type="component" value="Unassembled WGS sequence"/>
</dbReference>
<evidence type="ECO:0000313" key="2">
    <source>
        <dbReference type="Proteomes" id="UP000246702"/>
    </source>
</evidence>
<proteinExistence type="predicted"/>
<gene>
    <name evidence="1" type="ORF">BO94DRAFT_548054</name>
</gene>
<comment type="caution">
    <text evidence="1">The sequence shown here is derived from an EMBL/GenBank/DDBJ whole genome shotgun (WGS) entry which is preliminary data.</text>
</comment>
<protein>
    <recommendedName>
        <fullName evidence="3">F-box domain-containing protein</fullName>
    </recommendedName>
</protein>
<dbReference type="EMBL" id="MSFK01000021">
    <property type="protein sequence ID" value="PWY80759.1"/>
    <property type="molecule type" value="Genomic_DNA"/>
</dbReference>
<dbReference type="GeneID" id="37115518"/>
<evidence type="ECO:0000313" key="1">
    <source>
        <dbReference type="EMBL" id="PWY80759.1"/>
    </source>
</evidence>
<evidence type="ECO:0008006" key="3">
    <source>
        <dbReference type="Google" id="ProtNLM"/>
    </source>
</evidence>
<dbReference type="OrthoDB" id="5384804at2759"/>